<name>A0A8H7CZ65_9AGAR</name>
<keyword evidence="5 8" id="KW-0732">Signal</keyword>
<evidence type="ECO:0000256" key="5">
    <source>
        <dbReference type="ARBA" id="ARBA00022729"/>
    </source>
</evidence>
<keyword evidence="6 8" id="KW-0378">Hydrolase</keyword>
<gene>
    <name evidence="11" type="ORF">MVEN_00928300</name>
</gene>
<evidence type="ECO:0000256" key="1">
    <source>
        <dbReference type="ARBA" id="ARBA00001462"/>
    </source>
</evidence>
<organism evidence="11 12">
    <name type="scientific">Mycena venus</name>
    <dbReference type="NCBI Taxonomy" id="2733690"/>
    <lineage>
        <taxon>Eukaryota</taxon>
        <taxon>Fungi</taxon>
        <taxon>Dikarya</taxon>
        <taxon>Basidiomycota</taxon>
        <taxon>Agaricomycotina</taxon>
        <taxon>Agaricomycetes</taxon>
        <taxon>Agaricomycetidae</taxon>
        <taxon>Agaricales</taxon>
        <taxon>Marasmiineae</taxon>
        <taxon>Mycenaceae</taxon>
        <taxon>Mycena</taxon>
    </lineage>
</organism>
<comment type="catalytic activity">
    <reaction evidence="1 8">
        <text>Hydrolysis of terminal non-reducing alpha-L-arabinofuranoside residues in alpha-L-arabinosides.</text>
        <dbReference type="EC" id="3.2.1.55"/>
    </reaction>
</comment>
<sequence>MLVSLVILATTTSVALPQTGSPLWGQCGGCLPGTAITTAAPPTTTNTPVTTVTATTSSADSSSSNLPATFKWSSSGPPVSPDKSDSHNLAALKKLSIVFYNGAYHVFASTAQDSGYNLVYITFTDFNAANSSTYCDLDQTPIETGCRAAPQEFFIAPQKQMNAAYSTNTDTTNPAGWTAGQNFYASEPSIIASNIGAGFWVDMSGTSSSSLSRESRSLTSTLAIYAATTTNPFARAANVAFTGTPWTKDISHGEMIRTNVDQTMTNSPCNIRYLYQSLFSTAPGDYNSLPSHLALLTATDSPC</sequence>
<keyword evidence="4 8" id="KW-0964">Secreted</keyword>
<dbReference type="Pfam" id="PF03664">
    <property type="entry name" value="Glyco_hydro_62"/>
    <property type="match status" value="2"/>
</dbReference>
<feature type="region of interest" description="Disordered" evidence="9">
    <location>
        <begin position="54"/>
        <end position="85"/>
    </location>
</feature>
<comment type="caution">
    <text evidence="11">The sequence shown here is derived from an EMBL/GenBank/DDBJ whole genome shotgun (WGS) entry which is preliminary data.</text>
</comment>
<dbReference type="InterPro" id="IPR023296">
    <property type="entry name" value="Glyco_hydro_beta-prop_sf"/>
</dbReference>
<feature type="signal peptide" evidence="10">
    <location>
        <begin position="1"/>
        <end position="17"/>
    </location>
</feature>
<dbReference type="InterPro" id="IPR005193">
    <property type="entry name" value="GH62_arabinosidase"/>
</dbReference>
<evidence type="ECO:0000256" key="3">
    <source>
        <dbReference type="ARBA" id="ARBA00007396"/>
    </source>
</evidence>
<proteinExistence type="inferred from homology"/>
<evidence type="ECO:0000313" key="11">
    <source>
        <dbReference type="EMBL" id="KAF7355989.1"/>
    </source>
</evidence>
<protein>
    <recommendedName>
        <fullName evidence="8">Alpha-L-arabinofuranosidase</fullName>
        <ecNumber evidence="8">3.2.1.55</ecNumber>
    </recommendedName>
</protein>
<dbReference type="PANTHER" id="PTHR40631">
    <property type="entry name" value="ALPHA-L-ARABINOFURANOSIDASE AXHA-2-RELATED"/>
    <property type="match status" value="1"/>
</dbReference>
<dbReference type="GO" id="GO:0046556">
    <property type="term" value="F:alpha-L-arabinofuranosidase activity"/>
    <property type="evidence" value="ECO:0007669"/>
    <property type="project" value="UniProtKB-UniRule"/>
</dbReference>
<evidence type="ECO:0000256" key="4">
    <source>
        <dbReference type="ARBA" id="ARBA00022525"/>
    </source>
</evidence>
<comment type="function">
    <text evidence="8">Alpha-L-arabinofuranosidase involved in the hydrolysis of xylan, a major structural heterogeneous polysaccharide found in plant biomass representing the second most abundant polysaccharide in the biosphere, after cellulose.</text>
</comment>
<evidence type="ECO:0000256" key="6">
    <source>
        <dbReference type="ARBA" id="ARBA00022801"/>
    </source>
</evidence>
<comment type="subcellular location">
    <subcellularLocation>
        <location evidence="2 8">Secreted</location>
    </subcellularLocation>
</comment>
<dbReference type="EMBL" id="JACAZI010000007">
    <property type="protein sequence ID" value="KAF7355989.1"/>
    <property type="molecule type" value="Genomic_DNA"/>
</dbReference>
<dbReference type="Proteomes" id="UP000620124">
    <property type="component" value="Unassembled WGS sequence"/>
</dbReference>
<accession>A0A8H7CZ65</accession>
<evidence type="ECO:0000256" key="7">
    <source>
        <dbReference type="ARBA" id="ARBA00023295"/>
    </source>
</evidence>
<reference evidence="11" key="1">
    <citation type="submission" date="2020-05" db="EMBL/GenBank/DDBJ databases">
        <title>Mycena genomes resolve the evolution of fungal bioluminescence.</title>
        <authorList>
            <person name="Tsai I.J."/>
        </authorList>
    </citation>
    <scope>NUCLEOTIDE SEQUENCE</scope>
    <source>
        <strain evidence="11">CCC161011</strain>
    </source>
</reference>
<dbReference type="OrthoDB" id="3156236at2759"/>
<dbReference type="Gene3D" id="2.115.10.20">
    <property type="entry name" value="Glycosyl hydrolase domain, family 43"/>
    <property type="match status" value="2"/>
</dbReference>
<dbReference type="AlphaFoldDB" id="A0A8H7CZ65"/>
<keyword evidence="12" id="KW-1185">Reference proteome</keyword>
<keyword evidence="7 8" id="KW-0326">Glycosidase</keyword>
<dbReference type="PANTHER" id="PTHR40631:SF2">
    <property type="entry name" value="ALPHA-L-ARABINOFURANOSIDASE"/>
    <property type="match status" value="1"/>
</dbReference>
<dbReference type="GO" id="GO:0045493">
    <property type="term" value="P:xylan catabolic process"/>
    <property type="evidence" value="ECO:0007669"/>
    <property type="project" value="UniProtKB-UniRule"/>
</dbReference>
<evidence type="ECO:0000256" key="10">
    <source>
        <dbReference type="SAM" id="SignalP"/>
    </source>
</evidence>
<dbReference type="EC" id="3.2.1.55" evidence="8"/>
<evidence type="ECO:0000256" key="8">
    <source>
        <dbReference type="RuleBase" id="RU368117"/>
    </source>
</evidence>
<evidence type="ECO:0000313" key="12">
    <source>
        <dbReference type="Proteomes" id="UP000620124"/>
    </source>
</evidence>
<dbReference type="GO" id="GO:0046373">
    <property type="term" value="P:L-arabinose metabolic process"/>
    <property type="evidence" value="ECO:0007669"/>
    <property type="project" value="UniProtKB-UniRule"/>
</dbReference>
<evidence type="ECO:0000256" key="2">
    <source>
        <dbReference type="ARBA" id="ARBA00004613"/>
    </source>
</evidence>
<feature type="chain" id="PRO_5034856739" description="Alpha-L-arabinofuranosidase" evidence="10">
    <location>
        <begin position="18"/>
        <end position="303"/>
    </location>
</feature>
<feature type="compositionally biased region" description="Low complexity" evidence="9">
    <location>
        <begin position="54"/>
        <end position="69"/>
    </location>
</feature>
<comment type="similarity">
    <text evidence="3 8">Belongs to the glycosyl hydrolase 62 family.</text>
</comment>
<evidence type="ECO:0000256" key="9">
    <source>
        <dbReference type="SAM" id="MobiDB-lite"/>
    </source>
</evidence>
<dbReference type="GO" id="GO:0005576">
    <property type="term" value="C:extracellular region"/>
    <property type="evidence" value="ECO:0007669"/>
    <property type="project" value="UniProtKB-SubCell"/>
</dbReference>